<keyword evidence="2 4" id="KW-0238">DNA-binding</keyword>
<dbReference type="PANTHER" id="PTHR30349">
    <property type="entry name" value="PHAGE INTEGRASE-RELATED"/>
    <property type="match status" value="1"/>
</dbReference>
<dbReference type="SUPFAM" id="SSF56349">
    <property type="entry name" value="DNA breaking-rejoining enzymes"/>
    <property type="match status" value="1"/>
</dbReference>
<proteinExistence type="inferred from homology"/>
<dbReference type="InterPro" id="IPR013762">
    <property type="entry name" value="Integrase-like_cat_sf"/>
</dbReference>
<dbReference type="InterPro" id="IPR010998">
    <property type="entry name" value="Integrase_recombinase_N"/>
</dbReference>
<dbReference type="InterPro" id="IPR011010">
    <property type="entry name" value="DNA_brk_join_enz"/>
</dbReference>
<dbReference type="AlphaFoldDB" id="A0A543GDH1"/>
<evidence type="ECO:0000259" key="7">
    <source>
        <dbReference type="PROSITE" id="PS51900"/>
    </source>
</evidence>
<dbReference type="PROSITE" id="PS51898">
    <property type="entry name" value="TYR_RECOMBINASE"/>
    <property type="match status" value="1"/>
</dbReference>
<reference evidence="8 9" key="1">
    <citation type="submission" date="2019-06" db="EMBL/GenBank/DDBJ databases">
        <title>Sequencing the genomes of 1000 actinobacteria strains.</title>
        <authorList>
            <person name="Klenk H.-P."/>
        </authorList>
    </citation>
    <scope>NUCLEOTIDE SEQUENCE [LARGE SCALE GENOMIC DNA]</scope>
    <source>
        <strain evidence="8 9">DSM 45511</strain>
    </source>
</reference>
<evidence type="ECO:0000313" key="8">
    <source>
        <dbReference type="EMBL" id="TQM44106.1"/>
    </source>
</evidence>
<dbReference type="RefSeq" id="WP_142098612.1">
    <property type="nucleotide sequence ID" value="NZ_VFPH01000001.1"/>
</dbReference>
<feature type="region of interest" description="Disordered" evidence="5">
    <location>
        <begin position="395"/>
        <end position="428"/>
    </location>
</feature>
<dbReference type="OrthoDB" id="1822491at2"/>
<dbReference type="GO" id="GO:0003677">
    <property type="term" value="F:DNA binding"/>
    <property type="evidence" value="ECO:0007669"/>
    <property type="project" value="UniProtKB-UniRule"/>
</dbReference>
<dbReference type="Gene3D" id="1.10.443.10">
    <property type="entry name" value="Intergrase catalytic core"/>
    <property type="match status" value="1"/>
</dbReference>
<dbReference type="EMBL" id="VFPH01000001">
    <property type="protein sequence ID" value="TQM44106.1"/>
    <property type="molecule type" value="Genomic_DNA"/>
</dbReference>
<evidence type="ECO:0000256" key="1">
    <source>
        <dbReference type="ARBA" id="ARBA00008857"/>
    </source>
</evidence>
<dbReference type="Pfam" id="PF00589">
    <property type="entry name" value="Phage_integrase"/>
    <property type="match status" value="1"/>
</dbReference>
<name>A0A543GDH1_9PSEU</name>
<comment type="caution">
    <text evidence="8">The sequence shown here is derived from an EMBL/GenBank/DDBJ whole genome shotgun (WGS) entry which is preliminary data.</text>
</comment>
<sequence length="428" mass="47095">MAHIRKIETNQRRNGKPVAHYEVRWTETVVTADGRRRKKYKQETFPTKDAADDRLREIESERAATGAVTGREARLEPFAAFAYAWLDSLSGTVKARTLAEYRRLYETYVAPEFATRPVGGITPAMARAFRADLVGRGLARGTIKHAFDVFRRTLDLAVQDGAIPSNPAVSVPRLRTGDVEPFAPHPLTSDQVGAVAAHIEKTYPVYGLAVLFLAATGLRAAELAGLEVADLDLTKRTIRVTRTKRKVRGGWETGTPKSRKSRRVVPLDGWLVDDLRAYLATHPRRDDPSAPLFPARYGRNAPVPREEAANTYNWAVPVEPGTFYANYLKPALTAVGLPASAPGVRGVRLHDLRHTFAVLSLSAGAHYMQVSKWLGHESYVTTLTIYADYIDESEGGKATPLARPTAPSPAPDRGANVINLADRRRNAG</sequence>
<dbReference type="GO" id="GO:0006310">
    <property type="term" value="P:DNA recombination"/>
    <property type="evidence" value="ECO:0007669"/>
    <property type="project" value="UniProtKB-KW"/>
</dbReference>
<dbReference type="InterPro" id="IPR044068">
    <property type="entry name" value="CB"/>
</dbReference>
<evidence type="ECO:0000256" key="5">
    <source>
        <dbReference type="SAM" id="MobiDB-lite"/>
    </source>
</evidence>
<keyword evidence="3" id="KW-0233">DNA recombination</keyword>
<feature type="domain" description="Core-binding (CB)" evidence="7">
    <location>
        <begin position="76"/>
        <end position="158"/>
    </location>
</feature>
<accession>A0A543GDH1</accession>
<comment type="similarity">
    <text evidence="1">Belongs to the 'phage' integrase family.</text>
</comment>
<dbReference type="InterPro" id="IPR002104">
    <property type="entry name" value="Integrase_catalytic"/>
</dbReference>
<evidence type="ECO:0000259" key="6">
    <source>
        <dbReference type="PROSITE" id="PS51898"/>
    </source>
</evidence>
<dbReference type="Gene3D" id="1.10.150.130">
    <property type="match status" value="1"/>
</dbReference>
<keyword evidence="9" id="KW-1185">Reference proteome</keyword>
<evidence type="ECO:0000256" key="2">
    <source>
        <dbReference type="ARBA" id="ARBA00023125"/>
    </source>
</evidence>
<evidence type="ECO:0000313" key="9">
    <source>
        <dbReference type="Proteomes" id="UP000319818"/>
    </source>
</evidence>
<dbReference type="Proteomes" id="UP000319818">
    <property type="component" value="Unassembled WGS sequence"/>
</dbReference>
<protein>
    <submittedName>
        <fullName evidence="8">Site-specific recombinase XerC</fullName>
    </submittedName>
</protein>
<dbReference type="CDD" id="cd01189">
    <property type="entry name" value="INT_ICEBs1_C_like"/>
    <property type="match status" value="1"/>
</dbReference>
<feature type="domain" description="Tyr recombinase" evidence="6">
    <location>
        <begin position="182"/>
        <end position="400"/>
    </location>
</feature>
<gene>
    <name evidence="8" type="ORF">FB388_1468</name>
</gene>
<evidence type="ECO:0000256" key="3">
    <source>
        <dbReference type="ARBA" id="ARBA00023172"/>
    </source>
</evidence>
<evidence type="ECO:0000256" key="4">
    <source>
        <dbReference type="PROSITE-ProRule" id="PRU01248"/>
    </source>
</evidence>
<dbReference type="PROSITE" id="PS51900">
    <property type="entry name" value="CB"/>
    <property type="match status" value="1"/>
</dbReference>
<dbReference type="InterPro" id="IPR050090">
    <property type="entry name" value="Tyrosine_recombinase_XerCD"/>
</dbReference>
<dbReference type="PANTHER" id="PTHR30349:SF64">
    <property type="entry name" value="PROPHAGE INTEGRASE INTD-RELATED"/>
    <property type="match status" value="1"/>
</dbReference>
<organism evidence="8 9">
    <name type="scientific">Pseudonocardia cypriaca</name>
    <dbReference type="NCBI Taxonomy" id="882449"/>
    <lineage>
        <taxon>Bacteria</taxon>
        <taxon>Bacillati</taxon>
        <taxon>Actinomycetota</taxon>
        <taxon>Actinomycetes</taxon>
        <taxon>Pseudonocardiales</taxon>
        <taxon>Pseudonocardiaceae</taxon>
        <taxon>Pseudonocardia</taxon>
    </lineage>
</organism>
<dbReference type="GO" id="GO:0015074">
    <property type="term" value="P:DNA integration"/>
    <property type="evidence" value="ECO:0007669"/>
    <property type="project" value="InterPro"/>
</dbReference>